<dbReference type="Pfam" id="PF00067">
    <property type="entry name" value="p450"/>
    <property type="match status" value="1"/>
</dbReference>
<dbReference type="GO" id="GO:0016705">
    <property type="term" value="F:oxidoreductase activity, acting on paired donors, with incorporation or reduction of molecular oxygen"/>
    <property type="evidence" value="ECO:0007669"/>
    <property type="project" value="InterPro"/>
</dbReference>
<dbReference type="InterPro" id="IPR001128">
    <property type="entry name" value="Cyt_P450"/>
</dbReference>
<dbReference type="PRINTS" id="PR00463">
    <property type="entry name" value="EP450I"/>
</dbReference>
<keyword evidence="2" id="KW-1185">Reference proteome</keyword>
<sequence length="101" mass="11817">MQKAYQELDEVVGHNDSVEEFHLLKLQLLDAVMEEKLRLHLALPLSVPHISSQSATRWLYHSKGSIVFLNANAIHRDPILWDSPLEYRPERTAQRWDCRTN</sequence>
<dbReference type="InterPro" id="IPR036396">
    <property type="entry name" value="Cyt_P450_sf"/>
</dbReference>
<dbReference type="GO" id="GO:0005506">
    <property type="term" value="F:iron ion binding"/>
    <property type="evidence" value="ECO:0007669"/>
    <property type="project" value="InterPro"/>
</dbReference>
<proteinExistence type="predicted"/>
<dbReference type="PANTHER" id="PTHR47951:SF7">
    <property type="entry name" value="FLAVONOID 3',5'-HYDROXYLASE-LIKE ISOFORM X1"/>
    <property type="match status" value="1"/>
</dbReference>
<evidence type="ECO:0000313" key="2">
    <source>
        <dbReference type="Proteomes" id="UP000467840"/>
    </source>
</evidence>
<evidence type="ECO:0000313" key="1">
    <source>
        <dbReference type="EMBL" id="KAF2299000.1"/>
    </source>
</evidence>
<name>A0A6A6LC21_HEVBR</name>
<accession>A0A6A6LC21</accession>
<dbReference type="GO" id="GO:0004497">
    <property type="term" value="F:monooxygenase activity"/>
    <property type="evidence" value="ECO:0007669"/>
    <property type="project" value="InterPro"/>
</dbReference>
<dbReference type="EMBL" id="JAAGAX010000011">
    <property type="protein sequence ID" value="KAF2299000.1"/>
    <property type="molecule type" value="Genomic_DNA"/>
</dbReference>
<protein>
    <submittedName>
        <fullName evidence="1">Uncharacterized protein</fullName>
    </submittedName>
</protein>
<organism evidence="1 2">
    <name type="scientific">Hevea brasiliensis</name>
    <name type="common">Para rubber tree</name>
    <name type="synonym">Siphonia brasiliensis</name>
    <dbReference type="NCBI Taxonomy" id="3981"/>
    <lineage>
        <taxon>Eukaryota</taxon>
        <taxon>Viridiplantae</taxon>
        <taxon>Streptophyta</taxon>
        <taxon>Embryophyta</taxon>
        <taxon>Tracheophyta</taxon>
        <taxon>Spermatophyta</taxon>
        <taxon>Magnoliopsida</taxon>
        <taxon>eudicotyledons</taxon>
        <taxon>Gunneridae</taxon>
        <taxon>Pentapetalae</taxon>
        <taxon>rosids</taxon>
        <taxon>fabids</taxon>
        <taxon>Malpighiales</taxon>
        <taxon>Euphorbiaceae</taxon>
        <taxon>Crotonoideae</taxon>
        <taxon>Micrandreae</taxon>
        <taxon>Hevea</taxon>
    </lineage>
</organism>
<dbReference type="Gene3D" id="1.10.630.10">
    <property type="entry name" value="Cytochrome P450"/>
    <property type="match status" value="1"/>
</dbReference>
<reference evidence="1 2" key="1">
    <citation type="journal article" date="2020" name="Mol. Plant">
        <title>The Chromosome-Based Rubber Tree Genome Provides New Insights into Spurge Genome Evolution and Rubber Biosynthesis.</title>
        <authorList>
            <person name="Liu J."/>
            <person name="Shi C."/>
            <person name="Shi C.C."/>
            <person name="Li W."/>
            <person name="Zhang Q.J."/>
            <person name="Zhang Y."/>
            <person name="Li K."/>
            <person name="Lu H.F."/>
            <person name="Shi C."/>
            <person name="Zhu S.T."/>
            <person name="Xiao Z.Y."/>
            <person name="Nan H."/>
            <person name="Yue Y."/>
            <person name="Zhu X.G."/>
            <person name="Wu Y."/>
            <person name="Hong X.N."/>
            <person name="Fan G.Y."/>
            <person name="Tong Y."/>
            <person name="Zhang D."/>
            <person name="Mao C.L."/>
            <person name="Liu Y.L."/>
            <person name="Hao S.J."/>
            <person name="Liu W.Q."/>
            <person name="Lv M.Q."/>
            <person name="Zhang H.B."/>
            <person name="Liu Y."/>
            <person name="Hu-Tang G.R."/>
            <person name="Wang J.P."/>
            <person name="Wang J.H."/>
            <person name="Sun Y.H."/>
            <person name="Ni S.B."/>
            <person name="Chen W.B."/>
            <person name="Zhang X.C."/>
            <person name="Jiao Y.N."/>
            <person name="Eichler E.E."/>
            <person name="Li G.H."/>
            <person name="Liu X."/>
            <person name="Gao L.Z."/>
        </authorList>
    </citation>
    <scope>NUCLEOTIDE SEQUENCE [LARGE SCALE GENOMIC DNA]</scope>
    <source>
        <strain evidence="2">cv. GT1</strain>
        <tissue evidence="1">Leaf</tissue>
    </source>
</reference>
<dbReference type="PANTHER" id="PTHR47951">
    <property type="entry name" value="OS08G0547900 PROTEIN"/>
    <property type="match status" value="1"/>
</dbReference>
<comment type="caution">
    <text evidence="1">The sequence shown here is derived from an EMBL/GenBank/DDBJ whole genome shotgun (WGS) entry which is preliminary data.</text>
</comment>
<dbReference type="AlphaFoldDB" id="A0A6A6LC21"/>
<dbReference type="Proteomes" id="UP000467840">
    <property type="component" value="Chromosome 1"/>
</dbReference>
<gene>
    <name evidence="1" type="ORF">GH714_029640</name>
</gene>
<dbReference type="SUPFAM" id="SSF48264">
    <property type="entry name" value="Cytochrome P450"/>
    <property type="match status" value="1"/>
</dbReference>
<dbReference type="GO" id="GO:0020037">
    <property type="term" value="F:heme binding"/>
    <property type="evidence" value="ECO:0007669"/>
    <property type="project" value="InterPro"/>
</dbReference>
<dbReference type="InterPro" id="IPR002401">
    <property type="entry name" value="Cyt_P450_E_grp-I"/>
</dbReference>